<proteinExistence type="predicted"/>
<evidence type="ECO:0000313" key="2">
    <source>
        <dbReference type="EMBL" id="PWB09690.1"/>
    </source>
</evidence>
<evidence type="ECO:0000256" key="1">
    <source>
        <dbReference type="SAM" id="Coils"/>
    </source>
</evidence>
<comment type="caution">
    <text evidence="2">The sequence shown here is derived from an EMBL/GenBank/DDBJ whole genome shotgun (WGS) entry which is preliminary data.</text>
</comment>
<accession>A0A2V1J3R7</accession>
<dbReference type="AlphaFoldDB" id="A0A2V1J3R7"/>
<dbReference type="GeneID" id="93424206"/>
<dbReference type="EMBL" id="PUBV01000001">
    <property type="protein sequence ID" value="PWB09690.1"/>
    <property type="molecule type" value="Genomic_DNA"/>
</dbReference>
<evidence type="ECO:0000313" key="3">
    <source>
        <dbReference type="Proteomes" id="UP000244925"/>
    </source>
</evidence>
<keyword evidence="3" id="KW-1185">Reference proteome</keyword>
<organism evidence="2 3">
    <name type="scientific">Paramuribaculum intestinale</name>
    <dbReference type="NCBI Taxonomy" id="2094151"/>
    <lineage>
        <taxon>Bacteria</taxon>
        <taxon>Pseudomonadati</taxon>
        <taxon>Bacteroidota</taxon>
        <taxon>Bacteroidia</taxon>
        <taxon>Bacteroidales</taxon>
        <taxon>Muribaculaceae</taxon>
        <taxon>Paramuribaculum</taxon>
    </lineage>
</organism>
<protein>
    <submittedName>
        <fullName evidence="2">Uncharacterized protein</fullName>
    </submittedName>
</protein>
<name>A0A2V1J3R7_9BACT</name>
<gene>
    <name evidence="2" type="ORF">C5O25_00335</name>
</gene>
<keyword evidence="1" id="KW-0175">Coiled coil</keyword>
<feature type="coiled-coil region" evidence="1">
    <location>
        <begin position="238"/>
        <end position="265"/>
    </location>
</feature>
<dbReference type="RefSeq" id="WP_107034742.1">
    <property type="nucleotide sequence ID" value="NZ_CAOMZA010000009.1"/>
</dbReference>
<reference evidence="3" key="1">
    <citation type="submission" date="2018-02" db="EMBL/GenBank/DDBJ databases">
        <authorList>
            <person name="Clavel T."/>
            <person name="Strowig T."/>
        </authorList>
    </citation>
    <scope>NUCLEOTIDE SEQUENCE [LARGE SCALE GENOMIC DNA]</scope>
    <source>
        <strain evidence="3">DSM 100764</strain>
    </source>
</reference>
<dbReference type="Proteomes" id="UP000244925">
    <property type="component" value="Unassembled WGS sequence"/>
</dbReference>
<sequence length="267" mass="29163">MLAGSLSIMILSGCSDNSKAARELLSQAESMAVSGDYPGALALLDSVDSRYAAEVEVRRDAMSLRPRIMEMLTLKELSTADSMIVQLTIEADAVKDVMAFVEDSFEGYYTTKALKGKVPAEKPGLYARMSADGIYTVVSSCPKGTESTAVGLKSGDDEVMSARVAHDGERNDRSRGVEIINFMPSECDTLGVFAERHTGDEIKATFFGEKKNHTMTLPKDQAEALGSVHKASVIVGRLHKAQLEKTRLERQLDVARSQMARTFREKE</sequence>